<organism evidence="1 2">
    <name type="scientific">Trypanosoma rangeli SC58</name>
    <dbReference type="NCBI Taxonomy" id="429131"/>
    <lineage>
        <taxon>Eukaryota</taxon>
        <taxon>Discoba</taxon>
        <taxon>Euglenozoa</taxon>
        <taxon>Kinetoplastea</taxon>
        <taxon>Metakinetoplastina</taxon>
        <taxon>Trypanosomatida</taxon>
        <taxon>Trypanosomatidae</taxon>
        <taxon>Trypanosoma</taxon>
        <taxon>Herpetosoma</taxon>
    </lineage>
</organism>
<dbReference type="Pfam" id="PF00702">
    <property type="entry name" value="Hydrolase"/>
    <property type="match status" value="1"/>
</dbReference>
<keyword evidence="2" id="KW-1185">Reference proteome</keyword>
<name>A0A061JCL1_TRYRA</name>
<proteinExistence type="predicted"/>
<dbReference type="VEuPathDB" id="TriTrypDB:TRSC58_01237"/>
<dbReference type="SFLD" id="SFLDS00003">
    <property type="entry name" value="Haloacid_Dehalogenase"/>
    <property type="match status" value="1"/>
</dbReference>
<dbReference type="SUPFAM" id="SSF56784">
    <property type="entry name" value="HAD-like"/>
    <property type="match status" value="1"/>
</dbReference>
<dbReference type="GO" id="GO:0008252">
    <property type="term" value="F:nucleotidase activity"/>
    <property type="evidence" value="ECO:0007669"/>
    <property type="project" value="TreeGrafter"/>
</dbReference>
<sequence length="246" mass="27954">MDQLVILLDIDNTLYRDKEHGGILHQMQEGLVEYVANFLQLSPQEAEAYVAHCYEKYGLTITGLVQEHKGLDIQAVTDFLYSRCDFSQLPEDPGLREVLSRLRQNHHIYYLTNAPRRHAATVLERIGLSADELIMHGFTYEDQWAHTAPMICNKPHRNTYTAVMDAVSKGLRYAEKLTADCMVMVDDTASNLLEPLALGWNAVWVSHGNLIPDTLLEHMNTGKLFLMKDSSELEDVIGQVKLKINQ</sequence>
<comment type="caution">
    <text evidence="1">The sequence shown here is derived from an EMBL/GenBank/DDBJ whole genome shotgun (WGS) entry which is preliminary data.</text>
</comment>
<dbReference type="OrthoDB" id="1065058at2759"/>
<dbReference type="Gene3D" id="3.40.50.1000">
    <property type="entry name" value="HAD superfamily/HAD-like"/>
    <property type="match status" value="1"/>
</dbReference>
<dbReference type="GO" id="GO:0006206">
    <property type="term" value="P:pyrimidine nucleobase metabolic process"/>
    <property type="evidence" value="ECO:0007669"/>
    <property type="project" value="TreeGrafter"/>
</dbReference>
<evidence type="ECO:0000313" key="1">
    <source>
        <dbReference type="EMBL" id="ESL11022.1"/>
    </source>
</evidence>
<evidence type="ECO:0000313" key="2">
    <source>
        <dbReference type="Proteomes" id="UP000031737"/>
    </source>
</evidence>
<dbReference type="AlphaFoldDB" id="A0A061JCL1"/>
<dbReference type="Proteomes" id="UP000031737">
    <property type="component" value="Unassembled WGS sequence"/>
</dbReference>
<dbReference type="Gene3D" id="1.10.150.450">
    <property type="match status" value="1"/>
</dbReference>
<dbReference type="GO" id="GO:0009166">
    <property type="term" value="P:nucleotide catabolic process"/>
    <property type="evidence" value="ECO:0007669"/>
    <property type="project" value="TreeGrafter"/>
</dbReference>
<dbReference type="PANTHER" id="PTHR47438:SF1">
    <property type="entry name" value="PHOSPHATE METABOLISM PROTEIN 8-RELATED"/>
    <property type="match status" value="1"/>
</dbReference>
<dbReference type="SFLD" id="SFLDG01129">
    <property type="entry name" value="C1.5:_HAD__Beta-PGM__Phosphata"/>
    <property type="match status" value="1"/>
</dbReference>
<accession>A0A061JCL1</accession>
<reference evidence="1 2" key="1">
    <citation type="submission" date="2013-07" db="EMBL/GenBank/DDBJ databases">
        <authorList>
            <person name="Stoco P.H."/>
            <person name="Wagner G."/>
            <person name="Gerber A."/>
            <person name="Zaha A."/>
            <person name="Thompson C."/>
            <person name="Bartholomeu D.C."/>
            <person name="Luckemeyer D.D."/>
            <person name="Bahia D."/>
            <person name="Loreto E."/>
            <person name="Prestes E.B."/>
            <person name="Lima F.M."/>
            <person name="Rodrigues-Luiz G."/>
            <person name="Vallejo G.A."/>
            <person name="Filho J.F."/>
            <person name="Monteiro K.M."/>
            <person name="Tyler K.M."/>
            <person name="de Almeida L.G."/>
            <person name="Ortiz M.F."/>
            <person name="Siervo M.A."/>
            <person name="de Moraes M.H."/>
            <person name="Cunha O.L."/>
            <person name="Mendonca-Neto R."/>
            <person name="Silva R."/>
            <person name="Teixeira S.M."/>
            <person name="Murta S.M."/>
            <person name="Sincero T.C."/>
            <person name="Mendes T.A."/>
            <person name="Urmenyi T.P."/>
            <person name="Silva V.G."/>
            <person name="da Rocha W.D."/>
            <person name="Andersson B."/>
            <person name="Romanha A.J."/>
            <person name="Steindel M."/>
            <person name="de Vasconcelos A.T."/>
            <person name="Grisard E.C."/>
        </authorList>
    </citation>
    <scope>NUCLEOTIDE SEQUENCE [LARGE SCALE GENOMIC DNA]</scope>
    <source>
        <strain evidence="1 2">SC58</strain>
    </source>
</reference>
<protein>
    <submittedName>
        <fullName evidence="1">Uncharacterized protein</fullName>
    </submittedName>
</protein>
<dbReference type="InterPro" id="IPR023214">
    <property type="entry name" value="HAD_sf"/>
</dbReference>
<gene>
    <name evidence="1" type="ORF">TRSC58_01237</name>
</gene>
<dbReference type="PANTHER" id="PTHR47438">
    <property type="entry name" value="PHOSPHATE METABOLISM PROTEIN 8-RELATED"/>
    <property type="match status" value="1"/>
</dbReference>
<dbReference type="InterPro" id="IPR036412">
    <property type="entry name" value="HAD-like_sf"/>
</dbReference>
<dbReference type="EMBL" id="AUPL01001237">
    <property type="protein sequence ID" value="ESL11022.1"/>
    <property type="molecule type" value="Genomic_DNA"/>
</dbReference>
<dbReference type="InterPro" id="IPR052791">
    <property type="entry name" value="SSM1_domain"/>
</dbReference>